<sequence length="467" mass="51945">MAAGNAMENLQEETTCAICLDFFCDPVMLLSCGHNFCRHCLDRCSVDAAGAGSCPQCRLPFPCGGFRPNRQLANVVAAVQELATPSVEEFCRRHRQPLTLFCHRDGILLCTACAEHRAHPAVPLEEAARWYREQFKASLKALQEEDERRAGLAAAVEETRQEMLARVDAEKQKLLAVLEGLRRALGKQESRFLTRLCHLRRGLEEQRRGEAAELARLRQSRTELQAKCQQPDSDLLRDAQITLSSVKHANFPPLRCTEWRMQPQLPPMLELEAELEDFALKTNVLAEAAKQFKATVTLDPATAHPQILVSADGRTAGRRESPLAPLPSGTERFESLCCVLGQQGFAGGRHRWAVEVRPGPDWALGVAREFVSRKGCFGLSPERGVWAVGQWLGQLQALTWPSPTSLPHSRMPRRIEVDLDYAGGRVAFRDADSETEIFTFPPAVFAGERLRPLLWLGEGPALLTLCP</sequence>
<dbReference type="EMBL" id="KR995141">
    <property type="protein sequence ID" value="ALP32460.1"/>
    <property type="molecule type" value="Genomic_DNA"/>
</dbReference>
<dbReference type="Gene3D" id="3.30.160.60">
    <property type="entry name" value="Classic Zinc Finger"/>
    <property type="match status" value="1"/>
</dbReference>
<dbReference type="InterPro" id="IPR013320">
    <property type="entry name" value="ConA-like_dom_sf"/>
</dbReference>
<dbReference type="SMART" id="SM00449">
    <property type="entry name" value="SPRY"/>
    <property type="match status" value="1"/>
</dbReference>
<dbReference type="PANTHER" id="PTHR24103">
    <property type="entry name" value="E3 UBIQUITIN-PROTEIN LIGASE TRIM"/>
    <property type="match status" value="1"/>
</dbReference>
<dbReference type="InterPro" id="IPR001870">
    <property type="entry name" value="B30.2/SPRY"/>
</dbReference>
<dbReference type="PROSITE" id="PS50119">
    <property type="entry name" value="ZF_BBOX"/>
    <property type="match status" value="1"/>
</dbReference>
<proteinExistence type="predicted"/>
<dbReference type="InterPro" id="IPR003879">
    <property type="entry name" value="Butyrophylin_SPRY"/>
</dbReference>
<keyword evidence="3" id="KW-0862">Zinc</keyword>
<dbReference type="SUPFAM" id="SSF57845">
    <property type="entry name" value="B-box zinc-binding domain"/>
    <property type="match status" value="1"/>
</dbReference>
<keyword evidence="1" id="KW-0479">Metal-binding</keyword>
<evidence type="ECO:0000256" key="1">
    <source>
        <dbReference type="ARBA" id="ARBA00022723"/>
    </source>
</evidence>
<dbReference type="Gene3D" id="3.30.40.10">
    <property type="entry name" value="Zinc/RING finger domain, C3HC4 (zinc finger)"/>
    <property type="match status" value="1"/>
</dbReference>
<evidence type="ECO:0000259" key="6">
    <source>
        <dbReference type="PROSITE" id="PS50089"/>
    </source>
</evidence>
<dbReference type="CDD" id="cd12888">
    <property type="entry name" value="SPRY_PRY_TRIM7_like"/>
    <property type="match status" value="1"/>
</dbReference>
<dbReference type="InterPro" id="IPR050143">
    <property type="entry name" value="TRIM/RBCC"/>
</dbReference>
<dbReference type="SUPFAM" id="SSF57850">
    <property type="entry name" value="RING/U-box"/>
    <property type="match status" value="1"/>
</dbReference>
<dbReference type="InterPro" id="IPR013083">
    <property type="entry name" value="Znf_RING/FYVE/PHD"/>
</dbReference>
<dbReference type="Pfam" id="PF00622">
    <property type="entry name" value="SPRY"/>
    <property type="match status" value="1"/>
</dbReference>
<dbReference type="SUPFAM" id="SSF49899">
    <property type="entry name" value="Concanavalin A-like lectins/glucanases"/>
    <property type="match status" value="1"/>
</dbReference>
<evidence type="ECO:0000256" key="2">
    <source>
        <dbReference type="ARBA" id="ARBA00022771"/>
    </source>
</evidence>
<feature type="domain" description="B box-type" evidence="7">
    <location>
        <begin position="86"/>
        <end position="119"/>
    </location>
</feature>
<dbReference type="PROSITE" id="PS50089">
    <property type="entry name" value="ZF_RING_2"/>
    <property type="match status" value="1"/>
</dbReference>
<dbReference type="Pfam" id="PF13923">
    <property type="entry name" value="zf-C3HC4_2"/>
    <property type="match status" value="1"/>
</dbReference>
<reference evidence="9" key="1">
    <citation type="submission" date="2015-05" db="EMBL/GenBank/DDBJ databases">
        <title>An efficient and cost-effective strategy for assembling high-diversity genomic regions.</title>
        <authorList>
            <person name="Chang L."/>
            <person name="He S."/>
            <person name="Mao D."/>
        </authorList>
    </citation>
    <scope>NUCLEOTIDE SEQUENCE</scope>
</reference>
<feature type="domain" description="B30.2/SPRY" evidence="8">
    <location>
        <begin position="276"/>
        <end position="467"/>
    </location>
</feature>
<evidence type="ECO:0000256" key="5">
    <source>
        <dbReference type="SAM" id="Coils"/>
    </source>
</evidence>
<organism evidence="9">
    <name type="scientific">Nipponia nippon</name>
    <name type="common">Crested ibis</name>
    <name type="synonym">Ibis nippon</name>
    <dbReference type="NCBI Taxonomy" id="128390"/>
    <lineage>
        <taxon>Eukaryota</taxon>
        <taxon>Metazoa</taxon>
        <taxon>Chordata</taxon>
        <taxon>Craniata</taxon>
        <taxon>Vertebrata</taxon>
        <taxon>Euteleostomi</taxon>
        <taxon>Archelosauria</taxon>
        <taxon>Archosauria</taxon>
        <taxon>Dinosauria</taxon>
        <taxon>Saurischia</taxon>
        <taxon>Theropoda</taxon>
        <taxon>Coelurosauria</taxon>
        <taxon>Aves</taxon>
        <taxon>Neognathae</taxon>
        <taxon>Neoaves</taxon>
        <taxon>Aequornithes</taxon>
        <taxon>Pelecaniformes</taxon>
        <taxon>Threskiornithidae</taxon>
        <taxon>Nipponia</taxon>
    </lineage>
</organism>
<dbReference type="Pfam" id="PF13765">
    <property type="entry name" value="PRY"/>
    <property type="match status" value="1"/>
</dbReference>
<keyword evidence="5" id="KW-0175">Coiled coil</keyword>
<evidence type="ECO:0000256" key="4">
    <source>
        <dbReference type="PROSITE-ProRule" id="PRU00024"/>
    </source>
</evidence>
<dbReference type="SMART" id="SM00184">
    <property type="entry name" value="RING"/>
    <property type="match status" value="1"/>
</dbReference>
<feature type="domain" description="RING-type" evidence="6">
    <location>
        <begin position="16"/>
        <end position="58"/>
    </location>
</feature>
<evidence type="ECO:0000259" key="7">
    <source>
        <dbReference type="PROSITE" id="PS50119"/>
    </source>
</evidence>
<evidence type="ECO:0000259" key="8">
    <source>
        <dbReference type="PROSITE" id="PS50188"/>
    </source>
</evidence>
<dbReference type="AlphaFoldDB" id="A0A0S2RSN0"/>
<keyword evidence="2 4" id="KW-0863">Zinc-finger</keyword>
<dbReference type="InterPro" id="IPR001841">
    <property type="entry name" value="Znf_RING"/>
</dbReference>
<protein>
    <submittedName>
        <fullName evidence="9">Zfp</fullName>
    </submittedName>
</protein>
<dbReference type="SMART" id="SM00589">
    <property type="entry name" value="PRY"/>
    <property type="match status" value="1"/>
</dbReference>
<accession>A0A0S2RSN0</accession>
<dbReference type="InterPro" id="IPR043136">
    <property type="entry name" value="B30.2/SPRY_sf"/>
</dbReference>
<name>A0A0S2RSN0_NIPNI</name>
<dbReference type="GO" id="GO:0008270">
    <property type="term" value="F:zinc ion binding"/>
    <property type="evidence" value="ECO:0007669"/>
    <property type="project" value="UniProtKB-KW"/>
</dbReference>
<dbReference type="InterPro" id="IPR006574">
    <property type="entry name" value="PRY"/>
</dbReference>
<dbReference type="Gene3D" id="2.60.120.920">
    <property type="match status" value="1"/>
</dbReference>
<dbReference type="PROSITE" id="PS50188">
    <property type="entry name" value="B302_SPRY"/>
    <property type="match status" value="1"/>
</dbReference>
<dbReference type="InterPro" id="IPR017907">
    <property type="entry name" value="Znf_RING_CS"/>
</dbReference>
<dbReference type="Pfam" id="PF00643">
    <property type="entry name" value="zf-B_box"/>
    <property type="match status" value="1"/>
</dbReference>
<feature type="coiled-coil region" evidence="5">
    <location>
        <begin position="142"/>
        <end position="220"/>
    </location>
</feature>
<dbReference type="InterPro" id="IPR000315">
    <property type="entry name" value="Znf_B-box"/>
</dbReference>
<evidence type="ECO:0000313" key="9">
    <source>
        <dbReference type="EMBL" id="ALP32460.1"/>
    </source>
</evidence>
<evidence type="ECO:0000256" key="3">
    <source>
        <dbReference type="ARBA" id="ARBA00022833"/>
    </source>
</evidence>
<dbReference type="PROSITE" id="PS00518">
    <property type="entry name" value="ZF_RING_1"/>
    <property type="match status" value="1"/>
</dbReference>
<dbReference type="InterPro" id="IPR003877">
    <property type="entry name" value="SPRY_dom"/>
</dbReference>
<dbReference type="PRINTS" id="PR01407">
    <property type="entry name" value="BUTYPHLNCDUF"/>
</dbReference>